<dbReference type="PANTHER" id="PTHR43498:SF1">
    <property type="entry name" value="COB--COM HETERODISULFIDE REDUCTASE IRON-SULFUR SUBUNIT A"/>
    <property type="match status" value="1"/>
</dbReference>
<dbReference type="Gene3D" id="3.50.50.60">
    <property type="entry name" value="FAD/NAD(P)-binding domain"/>
    <property type="match status" value="1"/>
</dbReference>
<evidence type="ECO:0000313" key="8">
    <source>
        <dbReference type="Proteomes" id="UP000319004"/>
    </source>
</evidence>
<dbReference type="SUPFAM" id="SSF51905">
    <property type="entry name" value="FAD/NAD(P)-binding domain"/>
    <property type="match status" value="1"/>
</dbReference>
<protein>
    <submittedName>
        <fullName evidence="7">Putative FAD-binding dehydrogenase</fullName>
    </submittedName>
</protein>
<reference evidence="7 8" key="1">
    <citation type="submission" date="2019-03" db="EMBL/GenBank/DDBJ databases">
        <title>Deep-cultivation of Planctomycetes and their phenomic and genomic characterization uncovers novel biology.</title>
        <authorList>
            <person name="Wiegand S."/>
            <person name="Jogler M."/>
            <person name="Boedeker C."/>
            <person name="Pinto D."/>
            <person name="Vollmers J."/>
            <person name="Rivas-Marin E."/>
            <person name="Kohn T."/>
            <person name="Peeters S.H."/>
            <person name="Heuer A."/>
            <person name="Rast P."/>
            <person name="Oberbeckmann S."/>
            <person name="Bunk B."/>
            <person name="Jeske O."/>
            <person name="Meyerdierks A."/>
            <person name="Storesund J.E."/>
            <person name="Kallscheuer N."/>
            <person name="Luecker S."/>
            <person name="Lage O.M."/>
            <person name="Pohl T."/>
            <person name="Merkel B.J."/>
            <person name="Hornburger P."/>
            <person name="Mueller R.-W."/>
            <person name="Bruemmer F."/>
            <person name="Labrenz M."/>
            <person name="Spormann A.M."/>
            <person name="Op den Camp H."/>
            <person name="Overmann J."/>
            <person name="Amann R."/>
            <person name="Jetten M.S.M."/>
            <person name="Mascher T."/>
            <person name="Medema M.H."/>
            <person name="Devos D.P."/>
            <person name="Kaster A.-K."/>
            <person name="Ovreas L."/>
            <person name="Rohde M."/>
            <person name="Galperin M.Y."/>
            <person name="Jogler C."/>
        </authorList>
    </citation>
    <scope>NUCLEOTIDE SEQUENCE [LARGE SCALE GENOMIC DNA]</scope>
    <source>
        <strain evidence="7 8">Enr13</strain>
    </source>
</reference>
<dbReference type="KEGG" id="snep:Enr13x_38910"/>
<keyword evidence="1" id="KW-0004">4Fe-4S</keyword>
<organism evidence="7 8">
    <name type="scientific">Stieleria neptunia</name>
    <dbReference type="NCBI Taxonomy" id="2527979"/>
    <lineage>
        <taxon>Bacteria</taxon>
        <taxon>Pseudomonadati</taxon>
        <taxon>Planctomycetota</taxon>
        <taxon>Planctomycetia</taxon>
        <taxon>Pirellulales</taxon>
        <taxon>Pirellulaceae</taxon>
        <taxon>Stieleria</taxon>
    </lineage>
</organism>
<dbReference type="Pfam" id="PF25275">
    <property type="entry name" value="Golvesin_C"/>
    <property type="match status" value="1"/>
</dbReference>
<dbReference type="GO" id="GO:0051539">
    <property type="term" value="F:4 iron, 4 sulfur cluster binding"/>
    <property type="evidence" value="ECO:0007669"/>
    <property type="project" value="UniProtKB-KW"/>
</dbReference>
<evidence type="ECO:0000256" key="3">
    <source>
        <dbReference type="ARBA" id="ARBA00023002"/>
    </source>
</evidence>
<name>A0A518HT51_9BACT</name>
<dbReference type="Gene3D" id="2.60.120.260">
    <property type="entry name" value="Galactose-binding domain-like"/>
    <property type="match status" value="1"/>
</dbReference>
<evidence type="ECO:0000259" key="6">
    <source>
        <dbReference type="Pfam" id="PF25275"/>
    </source>
</evidence>
<dbReference type="InterPro" id="IPR039650">
    <property type="entry name" value="HdrA-like"/>
</dbReference>
<evidence type="ECO:0000256" key="2">
    <source>
        <dbReference type="ARBA" id="ARBA00022723"/>
    </source>
</evidence>
<dbReference type="AlphaFoldDB" id="A0A518HT51"/>
<dbReference type="GO" id="GO:0046872">
    <property type="term" value="F:metal ion binding"/>
    <property type="evidence" value="ECO:0007669"/>
    <property type="project" value="UniProtKB-KW"/>
</dbReference>
<dbReference type="Proteomes" id="UP000319004">
    <property type="component" value="Chromosome"/>
</dbReference>
<evidence type="ECO:0000256" key="5">
    <source>
        <dbReference type="ARBA" id="ARBA00023014"/>
    </source>
</evidence>
<dbReference type="PANTHER" id="PTHR43498">
    <property type="entry name" value="FERREDOXIN:COB-COM HETERODISULFIDE REDUCTASE SUBUNIT A"/>
    <property type="match status" value="1"/>
</dbReference>
<keyword evidence="8" id="KW-1185">Reference proteome</keyword>
<evidence type="ECO:0000256" key="1">
    <source>
        <dbReference type="ARBA" id="ARBA00022485"/>
    </source>
</evidence>
<keyword evidence="5" id="KW-0411">Iron-sulfur</keyword>
<keyword evidence="3" id="KW-0560">Oxidoreductase</keyword>
<feature type="domain" description="Golvesin/Xly CBD-like" evidence="6">
    <location>
        <begin position="616"/>
        <end position="745"/>
    </location>
</feature>
<dbReference type="Pfam" id="PF12831">
    <property type="entry name" value="FAD_oxidored"/>
    <property type="match status" value="1"/>
</dbReference>
<accession>A0A518HT51</accession>
<dbReference type="GO" id="GO:0016491">
    <property type="term" value="F:oxidoreductase activity"/>
    <property type="evidence" value="ECO:0007669"/>
    <property type="project" value="UniProtKB-KW"/>
</dbReference>
<dbReference type="InterPro" id="IPR033803">
    <property type="entry name" value="CBD-like_Golvesin-Xly"/>
</dbReference>
<keyword evidence="4" id="KW-0408">Iron</keyword>
<dbReference type="EMBL" id="CP037423">
    <property type="protein sequence ID" value="QDV44030.1"/>
    <property type="molecule type" value="Genomic_DNA"/>
</dbReference>
<sequence>MPYFLVTHFPVSHSPRCPHQFFCPPFFCHLSRWLMSPFPARSDRQRGQRNVHGKTRTSNINRMKKLLTLAFILGMAAASAGANEPREADVIVYGSTPGGFCAAIAAAREGASVILLEPTDHVGAMNTGGLSHCDSNQMVRSTLMGLFDEWHTRVVKDYTDRGLKAPYDPAKKDQSRWTFEPHVAMRVTMQMLDEAGVTVLTQRYLKSVTKEGPRIRSLVTKNGTFTASVFVDGSYEGDLMAAAGVGWTIGREGRDEYGESLAGKQYPKKQMNINGFADDGKLLPLITTDDAGPEEAGDRNIMTYSFRLCLTTEPTNRVPMPKPDNYDPTRFEIVRRALKAGETRIGFDLYPLPGNKLDGNNSIGGQFSIGLVGGGNHWHSADEAGRKKIWEAHKQFTLEFIHFLTTDPVVPKSIRDKYSELGLCRDEFAHHDHFSPALYVRESRRMKGLYVISQKDILEQPDKDDPIAISSFPIDSHDVQRVASRDGGVINEGTIYPVRNQRLRQGYAYHVPYRSILPRPKQCENLLVPVALSCTHVGISSLRIEAAWMVIGQAAGVAAALAADQDVAVQNVHYKTLRQRLLAQKQVLDLPELSEPPSADGSIAAKMLPGLVLDDAQAKLTGNWSRSTHFKPYLERGYVFSGEKESESTPDREATASFRFTASTSGRYQLLMAYSPHETRAQHVPLTVSSGTHRKTISVDQTVPLPEGKAFRPIATVDLQADTETVIRITSAGTTGFVILDALQLLPVQPE</sequence>
<dbReference type="InterPro" id="IPR036188">
    <property type="entry name" value="FAD/NAD-bd_sf"/>
</dbReference>
<evidence type="ECO:0000256" key="4">
    <source>
        <dbReference type="ARBA" id="ARBA00023004"/>
    </source>
</evidence>
<evidence type="ECO:0000313" key="7">
    <source>
        <dbReference type="EMBL" id="QDV44030.1"/>
    </source>
</evidence>
<proteinExistence type="predicted"/>
<gene>
    <name evidence="7" type="ORF">Enr13x_38910</name>
</gene>
<keyword evidence="2" id="KW-0479">Metal-binding</keyword>